<gene>
    <name evidence="1" type="ORF">KY5_0891c</name>
</gene>
<dbReference type="KEGG" id="sfk:KY5_0891c"/>
<reference evidence="1 2" key="1">
    <citation type="submission" date="2017-08" db="EMBL/GenBank/DDBJ databases">
        <title>Complete Genome Sequence of Streptomyces formicae KY5, the formicamycin producer.</title>
        <authorList>
            <person name="Holmes N.A."/>
            <person name="Devine R."/>
            <person name="Qin Z."/>
            <person name="Seipke R.F."/>
            <person name="Wilkinson B."/>
            <person name="Hutchings M.I."/>
        </authorList>
    </citation>
    <scope>NUCLEOTIDE SEQUENCE [LARGE SCALE GENOMIC DNA]</scope>
    <source>
        <strain evidence="1 2">KY5</strain>
    </source>
</reference>
<organism evidence="1 2">
    <name type="scientific">Streptomyces formicae</name>
    <dbReference type="NCBI Taxonomy" id="1616117"/>
    <lineage>
        <taxon>Bacteria</taxon>
        <taxon>Bacillati</taxon>
        <taxon>Actinomycetota</taxon>
        <taxon>Actinomycetes</taxon>
        <taxon>Kitasatosporales</taxon>
        <taxon>Streptomycetaceae</taxon>
        <taxon>Streptomyces</taxon>
    </lineage>
</organism>
<proteinExistence type="predicted"/>
<protein>
    <submittedName>
        <fullName evidence="1">Uncharacterized protein</fullName>
    </submittedName>
</protein>
<dbReference type="AlphaFoldDB" id="A0A291Q2F8"/>
<dbReference type="Proteomes" id="UP000221011">
    <property type="component" value="Chromosome"/>
</dbReference>
<name>A0A291Q2F8_9ACTN</name>
<keyword evidence="2" id="KW-1185">Reference proteome</keyword>
<evidence type="ECO:0000313" key="1">
    <source>
        <dbReference type="EMBL" id="ATL25909.1"/>
    </source>
</evidence>
<accession>A0A291Q2F8</accession>
<sequence>MEHHGPMAPRCRAVLPWSRIVDLDVRSTQWAWMASSVMEGMTAFGPGEFGRRACSVRALVRDPYEDWSARYTHHKHSYAYGDIGLLGGLFAQAAEAKAAHRLGDPHWLDAAVTRVTAAGSISGVIEELGV</sequence>
<evidence type="ECO:0000313" key="2">
    <source>
        <dbReference type="Proteomes" id="UP000221011"/>
    </source>
</evidence>
<dbReference type="EMBL" id="CP022685">
    <property type="protein sequence ID" value="ATL25909.1"/>
    <property type="molecule type" value="Genomic_DNA"/>
</dbReference>